<evidence type="ECO:0000256" key="4">
    <source>
        <dbReference type="ARBA" id="ARBA00022912"/>
    </source>
</evidence>
<comment type="catalytic activity">
    <reaction evidence="5">
        <text>O-phospho-L-tyrosyl-[protein] + H2O = L-tyrosyl-[protein] + phosphate</text>
        <dbReference type="Rhea" id="RHEA:10684"/>
        <dbReference type="Rhea" id="RHEA-COMP:10136"/>
        <dbReference type="Rhea" id="RHEA-COMP:20101"/>
        <dbReference type="ChEBI" id="CHEBI:15377"/>
        <dbReference type="ChEBI" id="CHEBI:43474"/>
        <dbReference type="ChEBI" id="CHEBI:46858"/>
        <dbReference type="ChEBI" id="CHEBI:61978"/>
        <dbReference type="EC" id="3.1.3.48"/>
    </reaction>
</comment>
<dbReference type="InterPro" id="IPR036196">
    <property type="entry name" value="Ptyr_pPase_sf"/>
</dbReference>
<dbReference type="PANTHER" id="PTHR11717">
    <property type="entry name" value="LOW MOLECULAR WEIGHT PROTEIN TYROSINE PHOSPHATASE"/>
    <property type="match status" value="1"/>
</dbReference>
<feature type="active site" evidence="6">
    <location>
        <position position="14"/>
    </location>
</feature>
<dbReference type="PANTHER" id="PTHR11717:SF7">
    <property type="entry name" value="LOW MOLECULAR WEIGHT PHOSPHOTYROSINE PROTEIN PHOSPHATASE"/>
    <property type="match status" value="1"/>
</dbReference>
<evidence type="ECO:0000259" key="7">
    <source>
        <dbReference type="SMART" id="SM00226"/>
    </source>
</evidence>
<evidence type="ECO:0000313" key="9">
    <source>
        <dbReference type="Proteomes" id="UP000051845"/>
    </source>
</evidence>
<dbReference type="SUPFAM" id="SSF52788">
    <property type="entry name" value="Phosphotyrosine protein phosphatases I"/>
    <property type="match status" value="1"/>
</dbReference>
<dbReference type="PATRIC" id="fig|1423733.4.peg.942"/>
<comment type="caution">
    <text evidence="8">The sequence shown here is derived from an EMBL/GenBank/DDBJ whole genome shotgun (WGS) entry which is preliminary data.</text>
</comment>
<dbReference type="RefSeq" id="WP_056997352.1">
    <property type="nucleotide sequence ID" value="NZ_AYYR01000112.1"/>
</dbReference>
<reference evidence="8 9" key="1">
    <citation type="journal article" date="2015" name="Genome Announc.">
        <title>Expanding the biotechnology potential of lactobacilli through comparative genomics of 213 strains and associated genera.</title>
        <authorList>
            <person name="Sun Z."/>
            <person name="Harris H.M."/>
            <person name="McCann A."/>
            <person name="Guo C."/>
            <person name="Argimon S."/>
            <person name="Zhang W."/>
            <person name="Yang X."/>
            <person name="Jeffery I.B."/>
            <person name="Cooney J.C."/>
            <person name="Kagawa T.F."/>
            <person name="Liu W."/>
            <person name="Song Y."/>
            <person name="Salvetti E."/>
            <person name="Wrobel A."/>
            <person name="Rasinkangas P."/>
            <person name="Parkhill J."/>
            <person name="Rea M.C."/>
            <person name="O'Sullivan O."/>
            <person name="Ritari J."/>
            <person name="Douillard F.P."/>
            <person name="Paul Ross R."/>
            <person name="Yang R."/>
            <person name="Briner A.E."/>
            <person name="Felis G.E."/>
            <person name="de Vos W.M."/>
            <person name="Barrangou R."/>
            <person name="Klaenhammer T.R."/>
            <person name="Caufield P.W."/>
            <person name="Cui Y."/>
            <person name="Zhang H."/>
            <person name="O'Toole P.W."/>
        </authorList>
    </citation>
    <scope>NUCLEOTIDE SEQUENCE [LARGE SCALE GENOMIC DNA]</scope>
    <source>
        <strain evidence="8 9">DSM 20515</strain>
    </source>
</reference>
<dbReference type="InterPro" id="IPR017867">
    <property type="entry name" value="Tyr_phospatase_low_mol_wt"/>
</dbReference>
<dbReference type="STRING" id="33960.TY91_05600"/>
<organism evidence="8 9">
    <name type="scientific">Secundilactobacillus collinoides DSM 20515 = JCM 1123</name>
    <dbReference type="NCBI Taxonomy" id="1423733"/>
    <lineage>
        <taxon>Bacteria</taxon>
        <taxon>Bacillati</taxon>
        <taxon>Bacillota</taxon>
        <taxon>Bacilli</taxon>
        <taxon>Lactobacillales</taxon>
        <taxon>Lactobacillaceae</taxon>
        <taxon>Secundilactobacillus</taxon>
    </lineage>
</organism>
<dbReference type="Pfam" id="PF01451">
    <property type="entry name" value="LMWPc"/>
    <property type="match status" value="1"/>
</dbReference>
<accession>A0A0R2BDG5</accession>
<protein>
    <recommendedName>
        <fullName evidence="2">protein-tyrosine-phosphatase</fullName>
        <ecNumber evidence="2">3.1.3.48</ecNumber>
    </recommendedName>
</protein>
<dbReference type="SMART" id="SM00226">
    <property type="entry name" value="LMWPc"/>
    <property type="match status" value="1"/>
</dbReference>
<dbReference type="GO" id="GO:0004725">
    <property type="term" value="F:protein tyrosine phosphatase activity"/>
    <property type="evidence" value="ECO:0007669"/>
    <property type="project" value="UniProtKB-EC"/>
</dbReference>
<keyword evidence="3" id="KW-0378">Hydrolase</keyword>
<dbReference type="InterPro" id="IPR023485">
    <property type="entry name" value="Ptyr_pPase"/>
</dbReference>
<evidence type="ECO:0000256" key="3">
    <source>
        <dbReference type="ARBA" id="ARBA00022801"/>
    </source>
</evidence>
<keyword evidence="4" id="KW-0904">Protein phosphatase</keyword>
<evidence type="ECO:0000256" key="6">
    <source>
        <dbReference type="PIRSR" id="PIRSR617867-1"/>
    </source>
</evidence>
<evidence type="ECO:0000256" key="1">
    <source>
        <dbReference type="ARBA" id="ARBA00011063"/>
    </source>
</evidence>
<dbReference type="EMBL" id="AYYR01000112">
    <property type="protein sequence ID" value="KRM73932.1"/>
    <property type="molecule type" value="Genomic_DNA"/>
</dbReference>
<sequence>MTNVLFVCLGNICRSPMAEALFKKLVADRGLNDQFSIESRATSSEEQGNPPHPGARKTMKAHGLSYAGMHSEPISAAGFDWADYIITMDSQNMFNLQRMAPSQADRDKIHLCMDILPDHTGEEIPDPWYTHRFESTYQALASTLPKWLTAFQTHAV</sequence>
<dbReference type="Gene3D" id="3.40.50.2300">
    <property type="match status" value="1"/>
</dbReference>
<comment type="similarity">
    <text evidence="1">Belongs to the low molecular weight phosphotyrosine protein phosphatase family.</text>
</comment>
<evidence type="ECO:0000256" key="5">
    <source>
        <dbReference type="ARBA" id="ARBA00051722"/>
    </source>
</evidence>
<proteinExistence type="inferred from homology"/>
<dbReference type="AlphaFoldDB" id="A0A0R2BDG5"/>
<gene>
    <name evidence="8" type="ORF">FC82_GL000896</name>
</gene>
<feature type="active site" description="Proton donor" evidence="6">
    <location>
        <position position="126"/>
    </location>
</feature>
<name>A0A0R2BDG5_SECCO</name>
<dbReference type="EC" id="3.1.3.48" evidence="2"/>
<feature type="domain" description="Phosphotyrosine protein phosphatase I" evidence="7">
    <location>
        <begin position="2"/>
        <end position="150"/>
    </location>
</feature>
<evidence type="ECO:0000313" key="8">
    <source>
        <dbReference type="EMBL" id="KRM73932.1"/>
    </source>
</evidence>
<dbReference type="Proteomes" id="UP000051845">
    <property type="component" value="Unassembled WGS sequence"/>
</dbReference>
<dbReference type="CDD" id="cd16343">
    <property type="entry name" value="LMWPTP"/>
    <property type="match status" value="1"/>
</dbReference>
<evidence type="ECO:0000256" key="2">
    <source>
        <dbReference type="ARBA" id="ARBA00013064"/>
    </source>
</evidence>
<feature type="active site" description="Nucleophile" evidence="6">
    <location>
        <position position="8"/>
    </location>
</feature>
<dbReference type="InterPro" id="IPR050438">
    <property type="entry name" value="LMW_PTPase"/>
</dbReference>
<dbReference type="PRINTS" id="PR00719">
    <property type="entry name" value="LMWPTPASE"/>
</dbReference>